<evidence type="ECO:0000256" key="3">
    <source>
        <dbReference type="ARBA" id="ARBA00022763"/>
    </source>
</evidence>
<dbReference type="AlphaFoldDB" id="A0A832QGT9"/>
<dbReference type="PANTHER" id="PTHR47964:SF1">
    <property type="entry name" value="ATP-DEPENDENT DNA HELICASE HOMOLOG RECG, CHLOROPLASTIC"/>
    <property type="match status" value="1"/>
</dbReference>
<feature type="domain" description="Helicase ATP-binding" evidence="9">
    <location>
        <begin position="431"/>
        <end position="592"/>
    </location>
</feature>
<keyword evidence="3" id="KW-0227">DNA damage</keyword>
<comment type="caution">
    <text evidence="11">The sequence shown here is derived from an EMBL/GenBank/DDBJ whole genome shotgun (WGS) entry which is preliminary data.</text>
</comment>
<dbReference type="SMART" id="SM01058">
    <property type="entry name" value="CarD_TRCF"/>
    <property type="match status" value="1"/>
</dbReference>
<dbReference type="EMBL" id="DUTP01000001">
    <property type="protein sequence ID" value="HHX99162.1"/>
    <property type="molecule type" value="Genomic_DNA"/>
</dbReference>
<dbReference type="PROSITE" id="PS51194">
    <property type="entry name" value="HELICASE_CTER"/>
    <property type="match status" value="1"/>
</dbReference>
<dbReference type="InterPro" id="IPR047112">
    <property type="entry name" value="RecG/Mfd"/>
</dbReference>
<evidence type="ECO:0000256" key="1">
    <source>
        <dbReference type="ARBA" id="ARBA00022490"/>
    </source>
</evidence>
<evidence type="ECO:0000256" key="6">
    <source>
        <dbReference type="ARBA" id="ARBA00022840"/>
    </source>
</evidence>
<dbReference type="PROSITE" id="PS51192">
    <property type="entry name" value="HELICASE_ATP_BIND_1"/>
    <property type="match status" value="1"/>
</dbReference>
<dbReference type="InterPro" id="IPR027417">
    <property type="entry name" value="P-loop_NTPase"/>
</dbReference>
<protein>
    <submittedName>
        <fullName evidence="11">DEAD/DEAH box helicase</fullName>
    </submittedName>
</protein>
<keyword evidence="1" id="KW-0963">Cytoplasm</keyword>
<dbReference type="InterPro" id="IPR011545">
    <property type="entry name" value="DEAD/DEAH_box_helicase_dom"/>
</dbReference>
<proteinExistence type="predicted"/>
<dbReference type="InterPro" id="IPR041471">
    <property type="entry name" value="UvrB_inter"/>
</dbReference>
<dbReference type="GO" id="GO:0003677">
    <property type="term" value="F:DNA binding"/>
    <property type="evidence" value="ECO:0007669"/>
    <property type="project" value="UniProtKB-KW"/>
</dbReference>
<dbReference type="Gene3D" id="3.30.2060.10">
    <property type="entry name" value="Penicillin-binding protein 1b domain"/>
    <property type="match status" value="1"/>
</dbReference>
<dbReference type="SMART" id="SM00490">
    <property type="entry name" value="HELICc"/>
    <property type="match status" value="1"/>
</dbReference>
<organism evidence="11 12">
    <name type="scientific">Candidatus Dojkabacteria bacterium</name>
    <dbReference type="NCBI Taxonomy" id="2099670"/>
    <lineage>
        <taxon>Bacteria</taxon>
        <taxon>Candidatus Dojkabacteria</taxon>
    </lineage>
</organism>
<dbReference type="Gene3D" id="2.40.10.170">
    <property type="match status" value="1"/>
</dbReference>
<dbReference type="GO" id="GO:0005524">
    <property type="term" value="F:ATP binding"/>
    <property type="evidence" value="ECO:0007669"/>
    <property type="project" value="UniProtKB-KW"/>
</dbReference>
<evidence type="ECO:0000256" key="2">
    <source>
        <dbReference type="ARBA" id="ARBA00022741"/>
    </source>
</evidence>
<evidence type="ECO:0000313" key="11">
    <source>
        <dbReference type="EMBL" id="HHX99162.1"/>
    </source>
</evidence>
<evidence type="ECO:0000256" key="4">
    <source>
        <dbReference type="ARBA" id="ARBA00022801"/>
    </source>
</evidence>
<dbReference type="Pfam" id="PF00271">
    <property type="entry name" value="Helicase_C"/>
    <property type="match status" value="1"/>
</dbReference>
<dbReference type="SMART" id="SM00487">
    <property type="entry name" value="DEXDc"/>
    <property type="match status" value="1"/>
</dbReference>
<reference evidence="11 12" key="1">
    <citation type="journal article" date="2020" name="Biotechnol. Biofuels">
        <title>New insights from the biogas microbiome by comprehensive genome-resolved metagenomics of nearly 1600 species originating from multiple anaerobic digesters.</title>
        <authorList>
            <person name="Campanaro S."/>
            <person name="Treu L."/>
            <person name="Rodriguez-R L.M."/>
            <person name="Kovalovszki A."/>
            <person name="Ziels R.M."/>
            <person name="Maus I."/>
            <person name="Zhu X."/>
            <person name="Kougias P.G."/>
            <person name="Basile A."/>
            <person name="Luo G."/>
            <person name="Schluter A."/>
            <person name="Konstantinidis K.T."/>
            <person name="Angelidaki I."/>
        </authorList>
    </citation>
    <scope>NUCLEOTIDE SEQUENCE [LARGE SCALE GENOMIC DNA]</scope>
    <source>
        <strain evidence="11">AS05jafATM_89</strain>
    </source>
</reference>
<keyword evidence="8" id="KW-0234">DNA repair</keyword>
<dbReference type="GO" id="GO:0003678">
    <property type="term" value="F:DNA helicase activity"/>
    <property type="evidence" value="ECO:0007669"/>
    <property type="project" value="TreeGrafter"/>
</dbReference>
<keyword evidence="6" id="KW-0067">ATP-binding</keyword>
<dbReference type="PANTHER" id="PTHR47964">
    <property type="entry name" value="ATP-DEPENDENT DNA HELICASE HOMOLOG RECG, CHLOROPLASTIC"/>
    <property type="match status" value="1"/>
</dbReference>
<keyword evidence="2" id="KW-0547">Nucleotide-binding</keyword>
<evidence type="ECO:0000313" key="12">
    <source>
        <dbReference type="Proteomes" id="UP000576550"/>
    </source>
</evidence>
<dbReference type="GO" id="GO:0006281">
    <property type="term" value="P:DNA repair"/>
    <property type="evidence" value="ECO:0007669"/>
    <property type="project" value="UniProtKB-KW"/>
</dbReference>
<gene>
    <name evidence="11" type="ORF">GX533_00535</name>
</gene>
<evidence type="ECO:0000256" key="5">
    <source>
        <dbReference type="ARBA" id="ARBA00022806"/>
    </source>
</evidence>
<dbReference type="InterPro" id="IPR003711">
    <property type="entry name" value="CarD-like/TRCF_RID"/>
</dbReference>
<dbReference type="SUPFAM" id="SSF141259">
    <property type="entry name" value="CarD-like"/>
    <property type="match status" value="1"/>
</dbReference>
<dbReference type="InterPro" id="IPR036101">
    <property type="entry name" value="CarD-like/TRCF_RID_sf"/>
</dbReference>
<dbReference type="GO" id="GO:0016787">
    <property type="term" value="F:hydrolase activity"/>
    <property type="evidence" value="ECO:0007669"/>
    <property type="project" value="UniProtKB-KW"/>
</dbReference>
<feature type="domain" description="Helicase C-terminal" evidence="10">
    <location>
        <begin position="613"/>
        <end position="764"/>
    </location>
</feature>
<evidence type="ECO:0000256" key="8">
    <source>
        <dbReference type="ARBA" id="ARBA00023204"/>
    </source>
</evidence>
<dbReference type="InterPro" id="IPR014001">
    <property type="entry name" value="Helicase_ATP-bd"/>
</dbReference>
<accession>A0A832QGT9</accession>
<dbReference type="CDD" id="cd17991">
    <property type="entry name" value="DEXHc_TRCF"/>
    <property type="match status" value="1"/>
</dbReference>
<dbReference type="InterPro" id="IPR001650">
    <property type="entry name" value="Helicase_C-like"/>
</dbReference>
<dbReference type="Proteomes" id="UP000576550">
    <property type="component" value="Unassembled WGS sequence"/>
</dbReference>
<sequence>MDTFSEKLLSNSADLKEKISEVRAVTGVDEQYLEFVAEYLGLLLGKSVWLTRSKNKEDILSDENSLLIEEGGKLDIKKLSSLGYERVDRVWNEGEFAILGDILIIWAFSMQNILRVSFLGEKIESIDIVTSDSRKKIESVKRRVLLSESSDLILGNEDVEDSIRIEVKENIGLLPDEAVNLGIHSIPNLEMYSSVHAVREIVKNFKSRGYTILYLTGNYDRYKLEVEDSLKSEIDLVYSDMGVWKNLIKRGFVFSKQNVLVLTDMEVLGEVDLSEFWTKNMGMDPGSVEILKKIIPGDYVVHEDHGIGRYVDIQMREGGYYIQISYAGKDRLFVPLTASEKLTKYIGAAKAKPVLTGLNSGAWRRISKKARERAESIAKELLQLYALRETSTIDPALLEEGELSEFEVFVNNFEYKDTDDQLLATKQLVDDLQSGKPMDRLLVGDVGYGKTEIAMRAMFAVVNSGKQVALLAPTTILVSQHLAVLRKRFEGTPFNIQALSRMVSEEEKQKVIEGLKNGSVDIVVGTHALLSDSVNFKDLGLLVVDEEQKFGVKQKEKIKGKKLNTNVLSLTATPIPRTLNMALLGIRDISVLATPPSGRQEILNHFGKFNWDSVREAIQKELNRGGQVYFLHNRVETIQNVYDRLVKLFPHVQTVVVHGQMGVQTLSRNMESFVKGDAKILLCTTIIENGLDIPSVNTLIVDDATMLGLAQMYQIRGRIGRSKVQANAYFFFDTLRGDSALRLEALKSSQELGSGFLLSNRDLEIRGAGDILGRNQSGAINSVGYGLYSQMLAEAVDSYKEKTVS</sequence>
<keyword evidence="7" id="KW-0238">DNA-binding</keyword>
<evidence type="ECO:0000259" key="9">
    <source>
        <dbReference type="PROSITE" id="PS51192"/>
    </source>
</evidence>
<dbReference type="Gene3D" id="3.40.50.300">
    <property type="entry name" value="P-loop containing nucleotide triphosphate hydrolases"/>
    <property type="match status" value="2"/>
</dbReference>
<keyword evidence="5 11" id="KW-0347">Helicase</keyword>
<dbReference type="SUPFAM" id="SSF52540">
    <property type="entry name" value="P-loop containing nucleoside triphosphate hydrolases"/>
    <property type="match status" value="2"/>
</dbReference>
<dbReference type="Pfam" id="PF00270">
    <property type="entry name" value="DEAD"/>
    <property type="match status" value="1"/>
</dbReference>
<keyword evidence="4" id="KW-0378">Hydrolase</keyword>
<name>A0A832QGT9_9BACT</name>
<evidence type="ECO:0000256" key="7">
    <source>
        <dbReference type="ARBA" id="ARBA00023125"/>
    </source>
</evidence>
<dbReference type="Pfam" id="PF17757">
    <property type="entry name" value="UvrB_inter"/>
    <property type="match status" value="1"/>
</dbReference>
<dbReference type="Pfam" id="PF02559">
    <property type="entry name" value="CarD_TRCF_RID"/>
    <property type="match status" value="1"/>
</dbReference>
<evidence type="ECO:0000259" key="10">
    <source>
        <dbReference type="PROSITE" id="PS51194"/>
    </source>
</evidence>